<dbReference type="PIRSF" id="PIRSF000853">
    <property type="entry name" value="PPDK"/>
    <property type="match status" value="1"/>
</dbReference>
<dbReference type="Pfam" id="PF01326">
    <property type="entry name" value="PPDK_N"/>
    <property type="match status" value="2"/>
</dbReference>
<organism evidence="18 19">
    <name type="scientific">Streptomyces griseomycini</name>
    <dbReference type="NCBI Taxonomy" id="66895"/>
    <lineage>
        <taxon>Bacteria</taxon>
        <taxon>Bacillati</taxon>
        <taxon>Actinomycetota</taxon>
        <taxon>Actinomycetes</taxon>
        <taxon>Kitasatosporales</taxon>
        <taxon>Streptomycetaceae</taxon>
        <taxon>Streptomyces</taxon>
    </lineage>
</organism>
<dbReference type="PANTHER" id="PTHR22931">
    <property type="entry name" value="PHOSPHOENOLPYRUVATE DIKINASE-RELATED"/>
    <property type="match status" value="1"/>
</dbReference>
<feature type="binding site" evidence="13">
    <location>
        <position position="762"/>
    </location>
    <ligand>
        <name>substrate</name>
    </ligand>
</feature>
<comment type="catalytic activity">
    <reaction evidence="11">
        <text>pyruvate + phosphate + ATP = phosphoenolpyruvate + AMP + diphosphate + H(+)</text>
        <dbReference type="Rhea" id="RHEA:10756"/>
        <dbReference type="ChEBI" id="CHEBI:15361"/>
        <dbReference type="ChEBI" id="CHEBI:15378"/>
        <dbReference type="ChEBI" id="CHEBI:30616"/>
        <dbReference type="ChEBI" id="CHEBI:33019"/>
        <dbReference type="ChEBI" id="CHEBI:43474"/>
        <dbReference type="ChEBI" id="CHEBI:58702"/>
        <dbReference type="ChEBI" id="CHEBI:456215"/>
        <dbReference type="EC" id="2.7.9.1"/>
    </reaction>
</comment>
<dbReference type="Gene3D" id="3.50.30.10">
    <property type="entry name" value="Phosphohistidine domain"/>
    <property type="match status" value="1"/>
</dbReference>
<feature type="domain" description="PEP-utilising enzyme C-terminal" evidence="17">
    <location>
        <begin position="533"/>
        <end position="885"/>
    </location>
</feature>
<feature type="binding site" evidence="14">
    <location>
        <position position="762"/>
    </location>
    <ligand>
        <name>Mg(2+)</name>
        <dbReference type="ChEBI" id="CHEBI:18420"/>
    </ligand>
</feature>
<dbReference type="EC" id="2.7.9.1" evidence="3 11"/>
<sequence>MKFVYDFTEGNKDLKDLLGGKGANLAEMTNLGLPVPPGFTITTEACKVYLESGEEPAALRDEVSAHLVALEETMGKKLGQADDPLLVSVRSGAKFSMPGMMDTVLNIGLSDKSVQGLAKQAGDDRFAWDSYRRLIQMFGKTVLGVDGELFEEALDAAKAAKKVTVDTELEAADLKKLVTRFKKIVKTEAGRDFPQDPREQMDLAIKAVFDSWNGDRAKLYRRQERIPHDLGTAVNVCSMVFGNLGPDSGTGVAFTRDPASGHQGVYGDYLQNAQGEDVVAGIRNTVPLAELESIDKKSYDQLMQIMETLENHYKDLCDIEFTIERGQLWMLQTRVGKRTAGAAFRIATQLVDQGLIDEAEALTRVNGAQLAQLMFPRFDESAKVEQVGRGIAASPGAAVGKAVFDSYTAVKWSRSGEKVILIRRETNPDDLDGMIAAEGILTSRGGKTSHAAVVARGMGKTCVCGAEELEVDTKRRRMTVPGGHVVEEGDLISIDGSTGKVYLGEVPVVPSPVVEYFEGRMHPGADDADELVEAVHRMMAFADRKRRLRVRANADNAEDALRARRFGAQGIGLCRTEHMFLGDRRELVERLILADTEVEREESLKALLPLQKKDFVELFEAMDGLPVTIRLLDPPLHEFLPDITELSVRVALAESRQEPHENDLRLLQAVHRLHEQNPMLGLRGVRLGLVIPGLFTMQVRAIAEAAAERRGAKGDPRAEIMIPLVGTVQELEIVREEADKVIAEVQEATGTELKLAIGTMIELPRAALTAGQIAEAAEFFSFGTNDLTQTVWGFSRDDVEASFFTAYLEKGIFGVSPFETIDKDGVGSLVKLAAKAGRETRPDLKLGVCGEHGGDPESVHFFHEVGLDYVSCSPFRIPVARLEAGRAAVTSTGSDHR</sequence>
<dbReference type="SUPFAM" id="SSF56059">
    <property type="entry name" value="Glutathione synthetase ATP-binding domain-like"/>
    <property type="match status" value="1"/>
</dbReference>
<keyword evidence="8" id="KW-0418">Kinase</keyword>
<gene>
    <name evidence="18" type="ORF">FHS37_000712</name>
</gene>
<dbReference type="AlphaFoldDB" id="A0A7W7LW61"/>
<dbReference type="Gene3D" id="1.10.189.10">
    <property type="entry name" value="Pyruvate Phosphate Dikinase, domain 2"/>
    <property type="match status" value="1"/>
</dbReference>
<keyword evidence="10 14" id="KW-0460">Magnesium</keyword>
<evidence type="ECO:0000256" key="9">
    <source>
        <dbReference type="ARBA" id="ARBA00022840"/>
    </source>
</evidence>
<dbReference type="GO" id="GO:0005524">
    <property type="term" value="F:ATP binding"/>
    <property type="evidence" value="ECO:0007669"/>
    <property type="project" value="UniProtKB-UniRule"/>
</dbReference>
<feature type="binding site" evidence="13">
    <location>
        <position position="785"/>
    </location>
    <ligand>
        <name>substrate</name>
    </ligand>
</feature>
<feature type="domain" description="Pyruvate phosphate dikinase AMP/ATP-binding" evidence="16">
    <location>
        <begin position="290"/>
        <end position="341"/>
    </location>
</feature>
<evidence type="ECO:0000256" key="4">
    <source>
        <dbReference type="ARBA" id="ARBA00020138"/>
    </source>
</evidence>
<accession>A0A7W7LW61</accession>
<dbReference type="InterPro" id="IPR000121">
    <property type="entry name" value="PEP_util_C"/>
</dbReference>
<feature type="binding site" evidence="14">
    <location>
        <position position="786"/>
    </location>
    <ligand>
        <name>Mg(2+)</name>
        <dbReference type="ChEBI" id="CHEBI:18420"/>
    </ligand>
</feature>
<proteinExistence type="inferred from homology"/>
<dbReference type="InterPro" id="IPR015813">
    <property type="entry name" value="Pyrv/PenolPyrv_kinase-like_dom"/>
</dbReference>
<keyword evidence="5 18" id="KW-0808">Transferase</keyword>
<comment type="similarity">
    <text evidence="2 11">Belongs to the PEP-utilizing enzyme family.</text>
</comment>
<keyword evidence="19" id="KW-1185">Reference proteome</keyword>
<dbReference type="InterPro" id="IPR008279">
    <property type="entry name" value="PEP-util_enz_mobile_dom"/>
</dbReference>
<feature type="domain" description="Pyruvate phosphate dikinase AMP/ATP-binding" evidence="16">
    <location>
        <begin position="59"/>
        <end position="284"/>
    </location>
</feature>
<dbReference type="Proteomes" id="UP000579523">
    <property type="component" value="Unassembled WGS sequence"/>
</dbReference>
<keyword evidence="9" id="KW-0067">ATP-binding</keyword>
<evidence type="ECO:0000256" key="5">
    <source>
        <dbReference type="ARBA" id="ARBA00022679"/>
    </source>
</evidence>
<feature type="domain" description="PEP-utilising enzyme mobile" evidence="15">
    <location>
        <begin position="417"/>
        <end position="499"/>
    </location>
</feature>
<evidence type="ECO:0000313" key="18">
    <source>
        <dbReference type="EMBL" id="MBB4896696.1"/>
    </source>
</evidence>
<feature type="binding site" evidence="13">
    <location>
        <position position="575"/>
    </location>
    <ligand>
        <name>substrate</name>
    </ligand>
</feature>
<reference evidence="18 19" key="1">
    <citation type="submission" date="2020-08" db="EMBL/GenBank/DDBJ databases">
        <title>Genomic Encyclopedia of Type Strains, Phase III (KMG-III): the genomes of soil and plant-associated and newly described type strains.</title>
        <authorList>
            <person name="Whitman W."/>
        </authorList>
    </citation>
    <scope>NUCLEOTIDE SEQUENCE [LARGE SCALE GENOMIC DNA]</scope>
    <source>
        <strain evidence="18 19">CECT 3273</strain>
    </source>
</reference>
<evidence type="ECO:0000256" key="2">
    <source>
        <dbReference type="ARBA" id="ARBA00007837"/>
    </source>
</evidence>
<dbReference type="PANTHER" id="PTHR22931:SF9">
    <property type="entry name" value="PYRUVATE, PHOSPHATE DIKINASE 1, CHLOROPLASTIC"/>
    <property type="match status" value="1"/>
</dbReference>
<evidence type="ECO:0000259" key="15">
    <source>
        <dbReference type="Pfam" id="PF00391"/>
    </source>
</evidence>
<evidence type="ECO:0000256" key="10">
    <source>
        <dbReference type="ARBA" id="ARBA00022842"/>
    </source>
</evidence>
<dbReference type="GO" id="GO:0016301">
    <property type="term" value="F:kinase activity"/>
    <property type="evidence" value="ECO:0007669"/>
    <property type="project" value="UniProtKB-UniRule"/>
</dbReference>
<dbReference type="Pfam" id="PF02896">
    <property type="entry name" value="PEP-utilizers_C"/>
    <property type="match status" value="1"/>
</dbReference>
<feature type="active site" description="Proton donor" evidence="12">
    <location>
        <position position="849"/>
    </location>
</feature>
<evidence type="ECO:0000256" key="7">
    <source>
        <dbReference type="ARBA" id="ARBA00022741"/>
    </source>
</evidence>
<feature type="binding site" evidence="13">
    <location>
        <position position="630"/>
    </location>
    <ligand>
        <name>substrate</name>
    </ligand>
</feature>
<dbReference type="InterPro" id="IPR010121">
    <property type="entry name" value="Pyruvate_phosphate_dikinase"/>
</dbReference>
<evidence type="ECO:0000313" key="19">
    <source>
        <dbReference type="Proteomes" id="UP000579523"/>
    </source>
</evidence>
<evidence type="ECO:0000256" key="14">
    <source>
        <dbReference type="PIRSR" id="PIRSR000853-3"/>
    </source>
</evidence>
<keyword evidence="7" id="KW-0547">Nucleotide-binding</keyword>
<feature type="binding site" evidence="13">
    <location>
        <position position="784"/>
    </location>
    <ligand>
        <name>substrate</name>
    </ligand>
</feature>
<dbReference type="EMBL" id="JACHJI010000001">
    <property type="protein sequence ID" value="MBB4896696.1"/>
    <property type="molecule type" value="Genomic_DNA"/>
</dbReference>
<dbReference type="InterPro" id="IPR036637">
    <property type="entry name" value="Phosphohistidine_dom_sf"/>
</dbReference>
<evidence type="ECO:0000256" key="8">
    <source>
        <dbReference type="ARBA" id="ARBA00022777"/>
    </source>
</evidence>
<dbReference type="SUPFAM" id="SSF51621">
    <property type="entry name" value="Phosphoenolpyruvate/pyruvate domain"/>
    <property type="match status" value="1"/>
</dbReference>
<dbReference type="Gene3D" id="3.30.1490.20">
    <property type="entry name" value="ATP-grasp fold, A domain"/>
    <property type="match status" value="1"/>
</dbReference>
<comment type="caution">
    <text evidence="18">The sequence shown here is derived from an EMBL/GenBank/DDBJ whole genome shotgun (WGS) entry which is preliminary data.</text>
</comment>
<evidence type="ECO:0000259" key="17">
    <source>
        <dbReference type="Pfam" id="PF02896"/>
    </source>
</evidence>
<evidence type="ECO:0000259" key="16">
    <source>
        <dbReference type="Pfam" id="PF01326"/>
    </source>
</evidence>
<dbReference type="Gene3D" id="1.20.80.30">
    <property type="match status" value="1"/>
</dbReference>
<protein>
    <recommendedName>
        <fullName evidence="4 11">Pyruvate, phosphate dikinase</fullName>
        <ecNumber evidence="3 11">2.7.9.1</ecNumber>
    </recommendedName>
</protein>
<evidence type="ECO:0000256" key="12">
    <source>
        <dbReference type="PIRSR" id="PIRSR000853-1"/>
    </source>
</evidence>
<evidence type="ECO:0000256" key="6">
    <source>
        <dbReference type="ARBA" id="ARBA00022723"/>
    </source>
</evidence>
<feature type="active site" description="Tele-phosphohistidine intermediate" evidence="12">
    <location>
        <position position="450"/>
    </location>
</feature>
<dbReference type="NCBIfam" id="NF004531">
    <property type="entry name" value="PRK05878.1"/>
    <property type="match status" value="1"/>
</dbReference>
<dbReference type="Gene3D" id="3.20.20.60">
    <property type="entry name" value="Phosphoenolpyruvate-binding domains"/>
    <property type="match status" value="1"/>
</dbReference>
<dbReference type="SUPFAM" id="SSF52009">
    <property type="entry name" value="Phosphohistidine domain"/>
    <property type="match status" value="1"/>
</dbReference>
<evidence type="ECO:0000256" key="11">
    <source>
        <dbReference type="PIRNR" id="PIRNR000853"/>
    </source>
</evidence>
<dbReference type="PROSITE" id="PS00370">
    <property type="entry name" value="PEP_ENZYMES_PHOS_SITE"/>
    <property type="match status" value="1"/>
</dbReference>
<dbReference type="GO" id="GO:0046872">
    <property type="term" value="F:metal ion binding"/>
    <property type="evidence" value="ECO:0007669"/>
    <property type="project" value="UniProtKB-UniRule"/>
</dbReference>
<dbReference type="Pfam" id="PF00391">
    <property type="entry name" value="PEP-utilizers"/>
    <property type="match status" value="1"/>
</dbReference>
<comment type="cofactor">
    <cofactor evidence="1 11 14">
        <name>Mg(2+)</name>
        <dbReference type="ChEBI" id="CHEBI:18420"/>
    </cofactor>
</comment>
<keyword evidence="18" id="KW-0670">Pyruvate</keyword>
<keyword evidence="6 14" id="KW-0479">Metal-binding</keyword>
<evidence type="ECO:0000256" key="3">
    <source>
        <dbReference type="ARBA" id="ARBA00011994"/>
    </source>
</evidence>
<evidence type="ECO:0000256" key="13">
    <source>
        <dbReference type="PIRSR" id="PIRSR000853-2"/>
    </source>
</evidence>
<dbReference type="InterPro" id="IPR040442">
    <property type="entry name" value="Pyrv_kinase-like_dom_sf"/>
</dbReference>
<evidence type="ECO:0000256" key="1">
    <source>
        <dbReference type="ARBA" id="ARBA00001946"/>
    </source>
</evidence>
<dbReference type="InterPro" id="IPR018274">
    <property type="entry name" value="PEP_util_AS"/>
</dbReference>
<feature type="binding site" evidence="13">
    <location>
        <position position="783"/>
    </location>
    <ligand>
        <name>substrate</name>
    </ligand>
</feature>
<dbReference type="InterPro" id="IPR002192">
    <property type="entry name" value="PPDK_AMP/ATP-bd"/>
</dbReference>
<dbReference type="NCBIfam" id="TIGR01828">
    <property type="entry name" value="pyru_phos_dikin"/>
    <property type="match status" value="1"/>
</dbReference>
<feature type="binding site" evidence="13">
    <location>
        <position position="786"/>
    </location>
    <ligand>
        <name>substrate</name>
    </ligand>
</feature>
<name>A0A7W7LW61_9ACTN</name>
<dbReference type="GO" id="GO:0050242">
    <property type="term" value="F:pyruvate, phosphate dikinase activity"/>
    <property type="evidence" value="ECO:0007669"/>
    <property type="project" value="UniProtKB-UniRule"/>
</dbReference>
<dbReference type="InterPro" id="IPR013815">
    <property type="entry name" value="ATP_grasp_subdomain_1"/>
</dbReference>
<dbReference type="Gene3D" id="3.30.470.20">
    <property type="entry name" value="ATP-grasp fold, B domain"/>
    <property type="match status" value="1"/>
</dbReference>